<sequence>MKKIGLTLGDKWLIGILCVVSLTGIILSVILFPAQANTVAEIRVDNKLFKSITLRQGYYEEIRIGGETEYAIIEVQDGKIRIRQDDSPRQIGVQTGWISKPPQQVVNLPYRIVIHLVSNESLDVDDIAR</sequence>
<dbReference type="AlphaFoldDB" id="A0A1I4KH59"/>
<dbReference type="Gene3D" id="2.60.320.10">
    <property type="entry name" value="N-utilization substance G protein NusG, insert domain"/>
    <property type="match status" value="1"/>
</dbReference>
<keyword evidence="1" id="KW-0812">Transmembrane</keyword>
<keyword evidence="1" id="KW-0472">Membrane</keyword>
<dbReference type="InterPro" id="IPR038690">
    <property type="entry name" value="NusG_2_sf"/>
</dbReference>
<name>A0A1I4KH59_9FIRM</name>
<organism evidence="2 3">
    <name type="scientific">Pelosinus propionicus DSM 13327</name>
    <dbReference type="NCBI Taxonomy" id="1123291"/>
    <lineage>
        <taxon>Bacteria</taxon>
        <taxon>Bacillati</taxon>
        <taxon>Bacillota</taxon>
        <taxon>Negativicutes</taxon>
        <taxon>Selenomonadales</taxon>
        <taxon>Sporomusaceae</taxon>
        <taxon>Pelosinus</taxon>
    </lineage>
</organism>
<evidence type="ECO:0000256" key="1">
    <source>
        <dbReference type="SAM" id="Phobius"/>
    </source>
</evidence>
<reference evidence="3" key="1">
    <citation type="submission" date="2016-10" db="EMBL/GenBank/DDBJ databases">
        <authorList>
            <person name="Varghese N."/>
            <person name="Submissions S."/>
        </authorList>
    </citation>
    <scope>NUCLEOTIDE SEQUENCE [LARGE SCALE GENOMIC DNA]</scope>
    <source>
        <strain evidence="3">DSM 13327</strain>
    </source>
</reference>
<protein>
    <submittedName>
        <fullName evidence="2">Uncharacterized protein</fullName>
    </submittedName>
</protein>
<evidence type="ECO:0000313" key="2">
    <source>
        <dbReference type="EMBL" id="SFL78110.1"/>
    </source>
</evidence>
<keyword evidence="3" id="KW-1185">Reference proteome</keyword>
<dbReference type="OrthoDB" id="47603at2"/>
<dbReference type="Proteomes" id="UP000199520">
    <property type="component" value="Unassembled WGS sequence"/>
</dbReference>
<feature type="transmembrane region" description="Helical" evidence="1">
    <location>
        <begin position="12"/>
        <end position="34"/>
    </location>
</feature>
<evidence type="ECO:0000313" key="3">
    <source>
        <dbReference type="Proteomes" id="UP000199520"/>
    </source>
</evidence>
<dbReference type="EMBL" id="FOTS01000017">
    <property type="protein sequence ID" value="SFL78110.1"/>
    <property type="molecule type" value="Genomic_DNA"/>
</dbReference>
<dbReference type="STRING" id="1123291.SAMN04490355_101792"/>
<gene>
    <name evidence="2" type="ORF">SAMN04490355_101792</name>
</gene>
<proteinExistence type="predicted"/>
<dbReference type="Pfam" id="PF07009">
    <property type="entry name" value="NusG_II"/>
    <property type="match status" value="1"/>
</dbReference>
<accession>A0A1I4KH59</accession>
<dbReference type="CDD" id="cd09846">
    <property type="entry name" value="DUF1312"/>
    <property type="match status" value="1"/>
</dbReference>
<keyword evidence="1" id="KW-1133">Transmembrane helix</keyword>